<evidence type="ECO:0000313" key="2">
    <source>
        <dbReference type="Proteomes" id="UP001213721"/>
    </source>
</evidence>
<dbReference type="RefSeq" id="WP_275058390.1">
    <property type="nucleotide sequence ID" value="NZ_CP118989.1"/>
</dbReference>
<dbReference type="Proteomes" id="UP001213721">
    <property type="component" value="Plasmid pK520-KPC"/>
</dbReference>
<evidence type="ECO:0000313" key="1">
    <source>
        <dbReference type="EMBL" id="WED79069.1"/>
    </source>
</evidence>
<keyword evidence="1" id="KW-0614">Plasmid</keyword>
<dbReference type="EMBL" id="CP118989">
    <property type="protein sequence ID" value="WED79069.1"/>
    <property type="molecule type" value="Genomic_DNA"/>
</dbReference>
<proteinExistence type="predicted"/>
<accession>A0AAX3NY50</accession>
<dbReference type="AlphaFoldDB" id="A0AAX3NY50"/>
<name>A0AAX3NY50_9GAMM</name>
<gene>
    <name evidence="1" type="ORF">PYU98_24305</name>
</gene>
<organism evidence="1 2">
    <name type="scientific">Aeromonas allosaccharophila</name>
    <dbReference type="NCBI Taxonomy" id="656"/>
    <lineage>
        <taxon>Bacteria</taxon>
        <taxon>Pseudomonadati</taxon>
        <taxon>Pseudomonadota</taxon>
        <taxon>Gammaproteobacteria</taxon>
        <taxon>Aeromonadales</taxon>
        <taxon>Aeromonadaceae</taxon>
        <taxon>Aeromonas</taxon>
    </lineage>
</organism>
<sequence length="43" mass="4809">MESEIGAANAYKRPIRLTLDDVLACTSNTLPESLLVQIRRYVS</sequence>
<reference evidence="1" key="1">
    <citation type="submission" date="2023-02" db="EMBL/GenBank/DDBJ databases">
        <title>The sequence of Aeromonas allosaccharophila K520.</title>
        <authorList>
            <person name="Luo X."/>
        </authorList>
    </citation>
    <scope>NUCLEOTIDE SEQUENCE</scope>
    <source>
        <strain evidence="1">K520</strain>
        <plasmid evidence="1">pK520-KPC</plasmid>
    </source>
</reference>
<protein>
    <submittedName>
        <fullName evidence="1">Uncharacterized protein</fullName>
    </submittedName>
</protein>
<geneLocation type="plasmid" evidence="1 2">
    <name>pK520-KPC</name>
</geneLocation>